<evidence type="ECO:0000256" key="3">
    <source>
        <dbReference type="ARBA" id="ARBA00022603"/>
    </source>
</evidence>
<dbReference type="Pfam" id="PF01170">
    <property type="entry name" value="UPF0020"/>
    <property type="match status" value="1"/>
</dbReference>
<organism evidence="10 11">
    <name type="scientific">Thiohalocapsa marina</name>
    <dbReference type="NCBI Taxonomy" id="424902"/>
    <lineage>
        <taxon>Bacteria</taxon>
        <taxon>Pseudomonadati</taxon>
        <taxon>Pseudomonadota</taxon>
        <taxon>Gammaproteobacteria</taxon>
        <taxon>Chromatiales</taxon>
        <taxon>Chromatiaceae</taxon>
        <taxon>Thiohalocapsa</taxon>
    </lineage>
</organism>
<evidence type="ECO:0000256" key="6">
    <source>
        <dbReference type="HAMAP-Rule" id="MF_01858"/>
    </source>
</evidence>
<dbReference type="SMART" id="SM00981">
    <property type="entry name" value="THUMP"/>
    <property type="match status" value="1"/>
</dbReference>
<dbReference type="PANTHER" id="PTHR47313:SF1">
    <property type="entry name" value="RIBOSOMAL RNA LARGE SUBUNIT METHYLTRANSFERASE K_L"/>
    <property type="match status" value="1"/>
</dbReference>
<keyword evidence="5 6" id="KW-0949">S-adenosyl-L-methionine</keyword>
<dbReference type="HAMAP" id="MF_01858">
    <property type="entry name" value="23SrRNA_methyltr_KL"/>
    <property type="match status" value="1"/>
</dbReference>
<dbReference type="Gene3D" id="3.40.50.150">
    <property type="entry name" value="Vaccinia Virus protein VP39"/>
    <property type="match status" value="2"/>
</dbReference>
<feature type="domain" description="THUMP" evidence="9">
    <location>
        <begin position="42"/>
        <end position="153"/>
    </location>
</feature>
<comment type="subcellular location">
    <subcellularLocation>
        <location evidence="6">Cytoplasm</location>
    </subcellularLocation>
</comment>
<dbReference type="EC" id="2.1.1.173" evidence="6"/>
<dbReference type="EMBL" id="VWXX01000017">
    <property type="protein sequence ID" value="KAA6184613.1"/>
    <property type="molecule type" value="Genomic_DNA"/>
</dbReference>
<proteinExistence type="inferred from homology"/>
<dbReference type="GO" id="GO:0003723">
    <property type="term" value="F:RNA binding"/>
    <property type="evidence" value="ECO:0007669"/>
    <property type="project" value="UniProtKB-UniRule"/>
</dbReference>
<dbReference type="InterPro" id="IPR004114">
    <property type="entry name" value="THUMP_dom"/>
</dbReference>
<dbReference type="Gene3D" id="3.30.2130.30">
    <property type="match status" value="1"/>
</dbReference>
<name>A0A5M8FI71_9GAMM</name>
<dbReference type="Gene3D" id="3.30.750.80">
    <property type="entry name" value="RNA methyltransferase domain (HRMD) like"/>
    <property type="match status" value="1"/>
</dbReference>
<keyword evidence="11" id="KW-1185">Reference proteome</keyword>
<gene>
    <name evidence="10" type="primary">rlmKL</name>
    <name evidence="6" type="synonym">rlmL</name>
    <name evidence="10" type="ORF">F2Q65_11605</name>
</gene>
<dbReference type="CDD" id="cd02440">
    <property type="entry name" value="AdoMet_MTases"/>
    <property type="match status" value="1"/>
</dbReference>
<dbReference type="OrthoDB" id="9809404at2"/>
<evidence type="ECO:0000313" key="10">
    <source>
        <dbReference type="EMBL" id="KAA6184613.1"/>
    </source>
</evidence>
<comment type="caution">
    <text evidence="10">The sequence shown here is derived from an EMBL/GenBank/DDBJ whole genome shotgun (WGS) entry which is preliminary data.</text>
</comment>
<dbReference type="EC" id="2.1.1.264" evidence="6"/>
<dbReference type="PROSITE" id="PS51165">
    <property type="entry name" value="THUMP"/>
    <property type="match status" value="1"/>
</dbReference>
<comment type="similarity">
    <text evidence="6">Belongs to the methyltransferase superfamily. RlmKL family.</text>
</comment>
<dbReference type="GO" id="GO:0005737">
    <property type="term" value="C:cytoplasm"/>
    <property type="evidence" value="ECO:0007669"/>
    <property type="project" value="UniProtKB-SubCell"/>
</dbReference>
<comment type="catalytic activity">
    <reaction evidence="6">
        <text>guanosine(2445) in 23S rRNA + S-adenosyl-L-methionine = N(2)-methylguanosine(2445) in 23S rRNA + S-adenosyl-L-homocysteine + H(+)</text>
        <dbReference type="Rhea" id="RHEA:42740"/>
        <dbReference type="Rhea" id="RHEA-COMP:10215"/>
        <dbReference type="Rhea" id="RHEA-COMP:10216"/>
        <dbReference type="ChEBI" id="CHEBI:15378"/>
        <dbReference type="ChEBI" id="CHEBI:57856"/>
        <dbReference type="ChEBI" id="CHEBI:59789"/>
        <dbReference type="ChEBI" id="CHEBI:74269"/>
        <dbReference type="ChEBI" id="CHEBI:74481"/>
        <dbReference type="EC" id="2.1.1.173"/>
    </reaction>
</comment>
<keyword evidence="3 6" id="KW-0489">Methyltransferase</keyword>
<evidence type="ECO:0000256" key="5">
    <source>
        <dbReference type="ARBA" id="ARBA00022691"/>
    </source>
</evidence>
<dbReference type="InterPro" id="IPR054170">
    <property type="entry name" value="RlmL_1st"/>
</dbReference>
<keyword evidence="7" id="KW-0694">RNA-binding</keyword>
<dbReference type="GO" id="GO:0052915">
    <property type="term" value="F:23S rRNA (guanine(2445)-N(2))-methyltransferase activity"/>
    <property type="evidence" value="ECO:0007669"/>
    <property type="project" value="UniProtKB-UniRule"/>
</dbReference>
<feature type="region of interest" description="Disordered" evidence="8">
    <location>
        <begin position="474"/>
        <end position="495"/>
    </location>
</feature>
<feature type="compositionally biased region" description="Pro residues" evidence="8">
    <location>
        <begin position="309"/>
        <end position="325"/>
    </location>
</feature>
<dbReference type="Pfam" id="PF02926">
    <property type="entry name" value="THUMP"/>
    <property type="match status" value="1"/>
</dbReference>
<evidence type="ECO:0000256" key="1">
    <source>
        <dbReference type="ARBA" id="ARBA00022490"/>
    </source>
</evidence>
<dbReference type="SUPFAM" id="SSF53335">
    <property type="entry name" value="S-adenosyl-L-methionine-dependent methyltransferases"/>
    <property type="match status" value="2"/>
</dbReference>
<comment type="catalytic activity">
    <reaction evidence="6">
        <text>guanosine(2069) in 23S rRNA + S-adenosyl-L-methionine = N(2)-methylguanosine(2069) in 23S rRNA + S-adenosyl-L-homocysteine + H(+)</text>
        <dbReference type="Rhea" id="RHEA:43772"/>
        <dbReference type="Rhea" id="RHEA-COMP:10688"/>
        <dbReference type="Rhea" id="RHEA-COMP:10689"/>
        <dbReference type="ChEBI" id="CHEBI:15378"/>
        <dbReference type="ChEBI" id="CHEBI:57856"/>
        <dbReference type="ChEBI" id="CHEBI:59789"/>
        <dbReference type="ChEBI" id="CHEBI:74269"/>
        <dbReference type="ChEBI" id="CHEBI:74481"/>
        <dbReference type="EC" id="2.1.1.264"/>
    </reaction>
</comment>
<keyword evidence="2 6" id="KW-0698">rRNA processing</keyword>
<dbReference type="GO" id="GO:0070043">
    <property type="term" value="F:rRNA (guanine-N7-)-methyltransferase activity"/>
    <property type="evidence" value="ECO:0007669"/>
    <property type="project" value="UniProtKB-UniRule"/>
</dbReference>
<dbReference type="Proteomes" id="UP000322981">
    <property type="component" value="Unassembled WGS sequence"/>
</dbReference>
<dbReference type="PROSITE" id="PS01261">
    <property type="entry name" value="UPF0020"/>
    <property type="match status" value="1"/>
</dbReference>
<dbReference type="InterPro" id="IPR029063">
    <property type="entry name" value="SAM-dependent_MTases_sf"/>
</dbReference>
<dbReference type="RefSeq" id="WP_150093544.1">
    <property type="nucleotide sequence ID" value="NZ_VWXX01000017.1"/>
</dbReference>
<dbReference type="Pfam" id="PF10672">
    <property type="entry name" value="Methyltrans_SAM"/>
    <property type="match status" value="1"/>
</dbReference>
<comment type="function">
    <text evidence="6">Specifically methylates the guanine in position 2445 (m2G2445) and the guanine in position 2069 (m7G2069) of 23S rRNA.</text>
</comment>
<dbReference type="InterPro" id="IPR000241">
    <property type="entry name" value="RlmKL-like_Mtase"/>
</dbReference>
<dbReference type="InterPro" id="IPR019614">
    <property type="entry name" value="SAM-dep_methyl-trfase"/>
</dbReference>
<evidence type="ECO:0000256" key="8">
    <source>
        <dbReference type="SAM" id="MobiDB-lite"/>
    </source>
</evidence>
<dbReference type="AlphaFoldDB" id="A0A5M8FI71"/>
<evidence type="ECO:0000256" key="7">
    <source>
        <dbReference type="PROSITE-ProRule" id="PRU00529"/>
    </source>
</evidence>
<dbReference type="PIRSF" id="PIRSF037618">
    <property type="entry name" value="RNA_Mtase_bacteria_prd"/>
    <property type="match status" value="1"/>
</dbReference>
<accession>A0A5M8FI71</accession>
<dbReference type="InterPro" id="IPR053943">
    <property type="entry name" value="RlmKL-like_Mtase_CS"/>
</dbReference>
<dbReference type="NCBIfam" id="NF008748">
    <property type="entry name" value="PRK11783.1"/>
    <property type="match status" value="1"/>
</dbReference>
<dbReference type="PANTHER" id="PTHR47313">
    <property type="entry name" value="RIBOSOMAL RNA LARGE SUBUNIT METHYLTRANSFERASE K/L"/>
    <property type="match status" value="1"/>
</dbReference>
<keyword evidence="4 6" id="KW-0808">Transferase</keyword>
<evidence type="ECO:0000256" key="4">
    <source>
        <dbReference type="ARBA" id="ARBA00022679"/>
    </source>
</evidence>
<sequence>MEFFATSARHLEGLLAEELGRLGLDTARETRAGARFSGGLREAYTVCLWSRLANRVLLPLASFPAADPQALYAGVQAIDWAEHLTPRQTLVVHADSARSGITHGHFAALKVKDAIVDQFRQRTGDRPSIDTERPDIALHCHLFRDQATLSLNLSGDSLHRRGYRLEAGAAPLKETLAAALLLRADWPEIAAGGGSLIDPLCGSGTLPIEAALLAADIAPGLLRQQSSGYWGFNAWRQHDAALWDELLQQAGARRDAGLRRLRQHGIRIQGFDQDPRVIRTARDNAARAGLSGVVTFEQRALADCRPPDRGPPPEPVPESAPEPAPPGLIITNPPYGLRLGAGDALPLLYAQLGEVLKHRFDGWRAAVLTGDADLGKRMGLRATRLHVLYNGPVECRLLHFDIRPTAHVSDTPRPLPPRERGPGAEMLANRLRKNQKALSRWLRDQGISCYRLYDADLPEYALALDIYTLAPGARSGKGSGLDGDSDSGSGSGPRRVAHLQEYAPPASIDARAARRRLREAIGVIAEVLELSERDLFFKVRQKQKGTDQYQRLADRGRFHQVQEDGLRLLVNFEDYLDTGLFLDHRDTRRLLRRLATGRHFLNLFGYTGTASVHAASGGARSTCTLDMSRTYLDWARRNLALNGFSGRDHQLIQADCIEWLRNARAYRGHFGLIFLDPPTFSSSKRMQGTFDVQRDHVELILGAADLLAPDGTLIFSNNRRRFQLDSAALAGLQVQDISTQTIPRDFARNPHIHRCWRITRETAAP</sequence>
<evidence type="ECO:0000313" key="11">
    <source>
        <dbReference type="Proteomes" id="UP000322981"/>
    </source>
</evidence>
<keyword evidence="1 6" id="KW-0963">Cytoplasm</keyword>
<dbReference type="PROSITE" id="PS00092">
    <property type="entry name" value="N6_MTASE"/>
    <property type="match status" value="1"/>
</dbReference>
<dbReference type="Pfam" id="PF22020">
    <property type="entry name" value="RlmL_1st"/>
    <property type="match status" value="1"/>
</dbReference>
<dbReference type="InterPro" id="IPR017244">
    <property type="entry name" value="23SrRNA_methyltr_KL"/>
</dbReference>
<evidence type="ECO:0000259" key="9">
    <source>
        <dbReference type="PROSITE" id="PS51165"/>
    </source>
</evidence>
<dbReference type="InterPro" id="IPR002052">
    <property type="entry name" value="DNA_methylase_N6_adenine_CS"/>
</dbReference>
<dbReference type="CDD" id="cd11715">
    <property type="entry name" value="THUMP_AdoMetMT"/>
    <property type="match status" value="1"/>
</dbReference>
<reference evidence="10 11" key="1">
    <citation type="submission" date="2019-09" db="EMBL/GenBank/DDBJ databases">
        <title>Whole-genome sequence of the purple sulfur bacterium Thiohalocapsa marina DSM 19078.</title>
        <authorList>
            <person name="Kyndt J.A."/>
            <person name="Meyer T.E."/>
        </authorList>
    </citation>
    <scope>NUCLEOTIDE SEQUENCE [LARGE SCALE GENOMIC DNA]</scope>
    <source>
        <strain evidence="10 11">DSM 19078</strain>
    </source>
</reference>
<evidence type="ECO:0000256" key="2">
    <source>
        <dbReference type="ARBA" id="ARBA00022552"/>
    </source>
</evidence>
<protein>
    <recommendedName>
        <fullName evidence="6">Ribosomal RNA large subunit methyltransferase K/L</fullName>
    </recommendedName>
    <domain>
        <recommendedName>
            <fullName evidence="6">23S rRNA m2G2445 methyltransferase</fullName>
            <ecNumber evidence="6">2.1.1.173</ecNumber>
        </recommendedName>
        <alternativeName>
            <fullName evidence="6">rRNA (guanine-N(2)-)-methyltransferase RlmL</fullName>
        </alternativeName>
    </domain>
    <domain>
        <recommendedName>
            <fullName evidence="6">23S rRNA m7G2069 methyltransferase</fullName>
            <ecNumber evidence="6">2.1.1.264</ecNumber>
        </recommendedName>
        <alternativeName>
            <fullName evidence="6">rRNA (guanine-N(7)-)-methyltransferase RlmK</fullName>
        </alternativeName>
    </domain>
</protein>
<feature type="region of interest" description="Disordered" evidence="8">
    <location>
        <begin position="303"/>
        <end position="325"/>
    </location>
</feature>